<evidence type="ECO:0000256" key="3">
    <source>
        <dbReference type="ARBA" id="ARBA00022692"/>
    </source>
</evidence>
<evidence type="ECO:0000256" key="5">
    <source>
        <dbReference type="ARBA" id="ARBA00023136"/>
    </source>
</evidence>
<dbReference type="PANTHER" id="PTHR42643:SF41">
    <property type="entry name" value="IONOTROPIC RECEPTOR 20A-RELATED"/>
    <property type="match status" value="1"/>
</dbReference>
<evidence type="ECO:0000313" key="9">
    <source>
        <dbReference type="Proteomes" id="UP001652620"/>
    </source>
</evidence>
<evidence type="ECO:0000256" key="7">
    <source>
        <dbReference type="ARBA" id="ARBA00023180"/>
    </source>
</evidence>
<evidence type="ECO:0000256" key="4">
    <source>
        <dbReference type="ARBA" id="ARBA00022989"/>
    </source>
</evidence>
<dbReference type="GeneID" id="105226706"/>
<dbReference type="PANTHER" id="PTHR42643">
    <property type="entry name" value="IONOTROPIC RECEPTOR 20A-RELATED"/>
    <property type="match status" value="1"/>
</dbReference>
<proteinExistence type="predicted"/>
<dbReference type="GO" id="GO:0005886">
    <property type="term" value="C:plasma membrane"/>
    <property type="evidence" value="ECO:0007669"/>
    <property type="project" value="UniProtKB-SubCell"/>
</dbReference>
<name>A0A6I9VK73_BACDO</name>
<evidence type="ECO:0000256" key="1">
    <source>
        <dbReference type="ARBA" id="ARBA00004651"/>
    </source>
</evidence>
<keyword evidence="9" id="KW-1185">Reference proteome</keyword>
<dbReference type="OrthoDB" id="7969653at2759"/>
<evidence type="ECO:0000256" key="2">
    <source>
        <dbReference type="ARBA" id="ARBA00022475"/>
    </source>
</evidence>
<evidence type="ECO:0000313" key="10">
    <source>
        <dbReference type="RefSeq" id="XP_011204020.2"/>
    </source>
</evidence>
<keyword evidence="6" id="KW-0675">Receptor</keyword>
<reference evidence="10" key="1">
    <citation type="submission" date="2025-08" db="UniProtKB">
        <authorList>
            <consortium name="RefSeq"/>
        </authorList>
    </citation>
    <scope>IDENTIFICATION</scope>
    <source>
        <tissue evidence="10">Adult</tissue>
    </source>
</reference>
<sequence length="579" mass="67029">MQHCKFLICLTSLVANYSLVIDFVAYRNIVKPLDGIIIFKTNKFASDGVIQELHQRLHLPQVIVKNVATPNIQDIMNVKSIALIFMEKLDKSRTWSLVAENLHHHYFIPMVFLSQTVPRLDVQLRFFHYFRQLNMLNTIVMFPMNNTMAVRTTILYPKMQIIAVDPRNFSGFAWQKEKNVYGYKFHLSYFYDAPIVYKRVTNNRTELRGLNSHVLDLFMKRVNGTYTALDYPMNKSTEDKLDFTANLVLRTDLINPAMEPSYPVLQPKACVMVPIESSIPLSWYILYPFDILTWQLLGYHFLAIVLLVIVIQRIYNNNRDLVLQLLFVLKLFLAHSVSLPGIRGVTRGVFLIYFGLFVAIVSVYEGSLTSLFSARVRMPAVRTPEDLLNTDLMIAVTEIERQLYFVAKLLPESLMSRVFNIGAGTSAIENLNGNISFAYVVTSDKWLWYEKRQKHLQVPMFRITTGNLCTPNLPQHFALKKHSPFKMMLKMIMIELQESGLVNHWLANVKPAAKFELSDETVMTQLPLSLAHFTLGFYILFVGWLLAFVAFVGEWISWRRQEIHGSSIILRLRNAWKHK</sequence>
<dbReference type="InterPro" id="IPR052192">
    <property type="entry name" value="Insect_Ionotropic_Sensory_Rcpt"/>
</dbReference>
<feature type="transmembrane region" description="Helical" evidence="8">
    <location>
        <begin position="281"/>
        <end position="309"/>
    </location>
</feature>
<feature type="transmembrane region" description="Helical" evidence="8">
    <location>
        <begin position="526"/>
        <end position="552"/>
    </location>
</feature>
<keyword evidence="5 8" id="KW-0472">Membrane</keyword>
<dbReference type="SUPFAM" id="SSF53850">
    <property type="entry name" value="Periplasmic binding protein-like II"/>
    <property type="match status" value="1"/>
</dbReference>
<gene>
    <name evidence="10" type="primary">LOC105226706</name>
</gene>
<evidence type="ECO:0000256" key="8">
    <source>
        <dbReference type="SAM" id="Phobius"/>
    </source>
</evidence>
<dbReference type="InParanoid" id="A0A6I9VK73"/>
<dbReference type="AlphaFoldDB" id="A0A6I9VK73"/>
<organism evidence="9 10">
    <name type="scientific">Bactrocera dorsalis</name>
    <name type="common">Oriental fruit fly</name>
    <name type="synonym">Dacus dorsalis</name>
    <dbReference type="NCBI Taxonomy" id="27457"/>
    <lineage>
        <taxon>Eukaryota</taxon>
        <taxon>Metazoa</taxon>
        <taxon>Ecdysozoa</taxon>
        <taxon>Arthropoda</taxon>
        <taxon>Hexapoda</taxon>
        <taxon>Insecta</taxon>
        <taxon>Pterygota</taxon>
        <taxon>Neoptera</taxon>
        <taxon>Endopterygota</taxon>
        <taxon>Diptera</taxon>
        <taxon>Brachycera</taxon>
        <taxon>Muscomorpha</taxon>
        <taxon>Tephritoidea</taxon>
        <taxon>Tephritidae</taxon>
        <taxon>Bactrocera</taxon>
        <taxon>Bactrocera</taxon>
    </lineage>
</organism>
<dbReference type="RefSeq" id="XP_011204020.2">
    <property type="nucleotide sequence ID" value="XM_011205718.2"/>
</dbReference>
<keyword evidence="3 8" id="KW-0812">Transmembrane</keyword>
<keyword evidence="2" id="KW-1003">Cell membrane</keyword>
<feature type="transmembrane region" description="Helical" evidence="8">
    <location>
        <begin position="321"/>
        <end position="338"/>
    </location>
</feature>
<dbReference type="KEGG" id="bdr:105226706"/>
<dbReference type="Proteomes" id="UP001652620">
    <property type="component" value="Chromosome 3"/>
</dbReference>
<evidence type="ECO:0000256" key="6">
    <source>
        <dbReference type="ARBA" id="ARBA00023170"/>
    </source>
</evidence>
<keyword evidence="7" id="KW-0325">Glycoprotein</keyword>
<protein>
    <submittedName>
        <fullName evidence="10">Uncharacterized protein LOC105226706</fullName>
    </submittedName>
</protein>
<accession>A0A6I9VK73</accession>
<keyword evidence="4 8" id="KW-1133">Transmembrane helix</keyword>
<feature type="transmembrane region" description="Helical" evidence="8">
    <location>
        <begin position="350"/>
        <end position="372"/>
    </location>
</feature>
<comment type="subcellular location">
    <subcellularLocation>
        <location evidence="1">Cell membrane</location>
        <topology evidence="1">Multi-pass membrane protein</topology>
    </subcellularLocation>
</comment>